<sequence>MDKTSVSIIRTLAALASSILLVYSHKRGRDWTPADPDESFIGKIL</sequence>
<comment type="caution">
    <text evidence="1">The sequence shown here is derived from an EMBL/GenBank/DDBJ whole genome shotgun (WGS) entry which is preliminary data.</text>
</comment>
<name>A0A2K0T1Q7_9HYPO</name>
<protein>
    <submittedName>
        <fullName evidence="1">Uncharacterized protein</fullName>
    </submittedName>
</protein>
<organism evidence="1 2">
    <name type="scientific">Trichoderma gamsii</name>
    <dbReference type="NCBI Taxonomy" id="398673"/>
    <lineage>
        <taxon>Eukaryota</taxon>
        <taxon>Fungi</taxon>
        <taxon>Dikarya</taxon>
        <taxon>Ascomycota</taxon>
        <taxon>Pezizomycotina</taxon>
        <taxon>Sordariomycetes</taxon>
        <taxon>Hypocreomycetidae</taxon>
        <taxon>Hypocreales</taxon>
        <taxon>Hypocreaceae</taxon>
        <taxon>Trichoderma</taxon>
    </lineage>
</organism>
<dbReference type="Proteomes" id="UP000236546">
    <property type="component" value="Unassembled WGS sequence"/>
</dbReference>
<proteinExistence type="predicted"/>
<evidence type="ECO:0000313" key="1">
    <source>
        <dbReference type="EMBL" id="PNP39454.1"/>
    </source>
</evidence>
<dbReference type="OrthoDB" id="435022at2759"/>
<dbReference type="AlphaFoldDB" id="A0A2K0T1Q7"/>
<evidence type="ECO:0000313" key="2">
    <source>
        <dbReference type="Proteomes" id="UP000236546"/>
    </source>
</evidence>
<accession>A0A2K0T1Q7</accession>
<reference evidence="1 2" key="1">
    <citation type="submission" date="2017-02" db="EMBL/GenBank/DDBJ databases">
        <title>Genomes of Trichoderma spp. with biocontrol activity.</title>
        <authorList>
            <person name="Gardiner D."/>
            <person name="Kazan K."/>
            <person name="Vos C."/>
            <person name="Harvey P."/>
        </authorList>
    </citation>
    <scope>NUCLEOTIDE SEQUENCE [LARGE SCALE GENOMIC DNA]</scope>
    <source>
        <strain evidence="1 2">A5MH</strain>
    </source>
</reference>
<dbReference type="EMBL" id="MTYH01000082">
    <property type="protein sequence ID" value="PNP39454.1"/>
    <property type="molecule type" value="Genomic_DNA"/>
</dbReference>
<gene>
    <name evidence="1" type="ORF">TGAMA5MH_08660</name>
</gene>